<dbReference type="RefSeq" id="WP_110481335.1">
    <property type="nucleotide sequence ID" value="NZ_CP024988.1"/>
</dbReference>
<dbReference type="AlphaFoldDB" id="A0A2Z3YQS0"/>
<dbReference type="NCBIfam" id="TIGR03083">
    <property type="entry name" value="maleylpyruvate isomerase family mycothiol-dependent enzyme"/>
    <property type="match status" value="1"/>
</dbReference>
<accession>A0A2Z3YQS0</accession>
<evidence type="ECO:0000313" key="2">
    <source>
        <dbReference type="Proteomes" id="UP000247696"/>
    </source>
</evidence>
<dbReference type="SUPFAM" id="SSF109854">
    <property type="entry name" value="DinB/YfiT-like putative metalloenzymes"/>
    <property type="match status" value="1"/>
</dbReference>
<dbReference type="InterPro" id="IPR017519">
    <property type="entry name" value="CHP03085"/>
</dbReference>
<reference evidence="2" key="1">
    <citation type="submission" date="2017-11" db="EMBL/GenBank/DDBJ databases">
        <title>Otitis media/interna in a cat caused by the recently described species Corynebacterium provencense.</title>
        <authorList>
            <person name="Kittl S."/>
            <person name="Brodard I."/>
            <person name="Rychener L."/>
            <person name="Jores J."/>
            <person name="Roosje P."/>
            <person name="Gobeli Brawand S."/>
        </authorList>
    </citation>
    <scope>NUCLEOTIDE SEQUENCE [LARGE SCALE GENOMIC DNA]</scope>
    <source>
        <strain evidence="2">17KM38</strain>
    </source>
</reference>
<sequence length="207" mass="22764">MSFSRDERVALADLLLSVGPDAPTLCEGWSTRDLVVHLVLREYRPDAAAGMFFSPVEGRLRSVTRSYRELPYPELVERYRGGPPPWNPMRLLDPVVNFTENFIHHEDVRRGGGEWSLRDLGAGERDALWKAVRLSARGFIVPSGPAVRFGRTDGPAGAVEELTVGSGGPQVGVTGPASELLLWIFGRDKACDVTVTGPVERVVRRSL</sequence>
<keyword evidence="2" id="KW-1185">Reference proteome</keyword>
<dbReference type="KEGG" id="cpre:Csp1_12210"/>
<evidence type="ECO:0000313" key="1">
    <source>
        <dbReference type="EMBL" id="AWT26021.1"/>
    </source>
</evidence>
<dbReference type="InterPro" id="IPR034660">
    <property type="entry name" value="DinB/YfiT-like"/>
</dbReference>
<dbReference type="EMBL" id="CP024988">
    <property type="protein sequence ID" value="AWT26021.1"/>
    <property type="molecule type" value="Genomic_DNA"/>
</dbReference>
<protein>
    <recommendedName>
        <fullName evidence="3">Mycothiol-dependent maleylpyruvate isomerase metal-binding domain-containing protein</fullName>
    </recommendedName>
</protein>
<dbReference type="OrthoDB" id="3268903at2"/>
<dbReference type="Proteomes" id="UP000247696">
    <property type="component" value="Chromosome"/>
</dbReference>
<dbReference type="NCBIfam" id="TIGR03085">
    <property type="entry name" value="TIGR03085 family metal-binding protein"/>
    <property type="match status" value="1"/>
</dbReference>
<gene>
    <name evidence="1" type="ORF">Csp1_12210</name>
</gene>
<evidence type="ECO:0008006" key="3">
    <source>
        <dbReference type="Google" id="ProtNLM"/>
    </source>
</evidence>
<organism evidence="1 2">
    <name type="scientific">Corynebacterium provencense</name>
    <dbReference type="NCBI Taxonomy" id="1737425"/>
    <lineage>
        <taxon>Bacteria</taxon>
        <taxon>Bacillati</taxon>
        <taxon>Actinomycetota</taxon>
        <taxon>Actinomycetes</taxon>
        <taxon>Mycobacteriales</taxon>
        <taxon>Corynebacteriaceae</taxon>
        <taxon>Corynebacterium</taxon>
    </lineage>
</organism>
<proteinExistence type="predicted"/>
<name>A0A2Z3YQS0_9CORY</name>
<dbReference type="STRING" id="1737425.GCA_900049755_00076"/>
<dbReference type="InterPro" id="IPR017517">
    <property type="entry name" value="Maleyloyr_isom"/>
</dbReference>